<dbReference type="Gene3D" id="3.40.50.150">
    <property type="entry name" value="Vaccinia Virus protein VP39"/>
    <property type="match status" value="1"/>
</dbReference>
<dbReference type="InterPro" id="IPR019874">
    <property type="entry name" value="RF_methyltr_PrmC"/>
</dbReference>
<protein>
    <submittedName>
        <fullName evidence="6">Peptide chain release factor N(5)-glutamine methyltransferase</fullName>
        <ecNumber evidence="6">2.1.1.297</ecNumber>
    </submittedName>
</protein>
<dbReference type="PANTHER" id="PTHR18895:SF74">
    <property type="entry name" value="MTRF1L RELEASE FACTOR GLUTAMINE METHYLTRANSFERASE"/>
    <property type="match status" value="1"/>
</dbReference>
<dbReference type="Pfam" id="PF13847">
    <property type="entry name" value="Methyltransf_31"/>
    <property type="match status" value="1"/>
</dbReference>
<keyword evidence="1 6" id="KW-0489">Methyltransferase</keyword>
<dbReference type="PANTHER" id="PTHR18895">
    <property type="entry name" value="HEMK METHYLTRANSFERASE"/>
    <property type="match status" value="1"/>
</dbReference>
<proteinExistence type="predicted"/>
<keyword evidence="3" id="KW-0949">S-adenosyl-L-methionine</keyword>
<dbReference type="SUPFAM" id="SSF53335">
    <property type="entry name" value="S-adenosyl-L-methionine-dependent methyltransferases"/>
    <property type="match status" value="1"/>
</dbReference>
<reference evidence="6 7" key="1">
    <citation type="journal article" date="2017" name="ISME J.">
        <title>Energy and carbon metabolisms in a deep terrestrial subsurface fluid microbial community.</title>
        <authorList>
            <person name="Momper L."/>
            <person name="Jungbluth S.P."/>
            <person name="Lee M.D."/>
            <person name="Amend J.P."/>
        </authorList>
    </citation>
    <scope>NUCLEOTIDE SEQUENCE [LARGE SCALE GENOMIC DNA]</scope>
    <source>
        <strain evidence="6">SURF_29</strain>
    </source>
</reference>
<dbReference type="EC" id="2.1.1.297" evidence="6"/>
<accession>A0A419DG99</accession>
<dbReference type="InterPro" id="IPR029063">
    <property type="entry name" value="SAM-dependent_MTases_sf"/>
</dbReference>
<evidence type="ECO:0000313" key="6">
    <source>
        <dbReference type="EMBL" id="RJO62098.1"/>
    </source>
</evidence>
<dbReference type="EMBL" id="QZJW01000005">
    <property type="protein sequence ID" value="RJO62098.1"/>
    <property type="molecule type" value="Genomic_DNA"/>
</dbReference>
<dbReference type="GO" id="GO:0102559">
    <property type="term" value="F:peptide chain release factor N(5)-glutamine methyltransferase activity"/>
    <property type="evidence" value="ECO:0007669"/>
    <property type="project" value="UniProtKB-EC"/>
</dbReference>
<dbReference type="Gene3D" id="1.10.8.10">
    <property type="entry name" value="DNA helicase RuvA subunit, C-terminal domain"/>
    <property type="match status" value="1"/>
</dbReference>
<dbReference type="InterPro" id="IPR025714">
    <property type="entry name" value="Methyltranfer_dom"/>
</dbReference>
<dbReference type="CDD" id="cd02440">
    <property type="entry name" value="AdoMet_MTases"/>
    <property type="match status" value="1"/>
</dbReference>
<gene>
    <name evidence="6" type="primary">prmC</name>
    <name evidence="6" type="ORF">C4544_01195</name>
</gene>
<evidence type="ECO:0000256" key="1">
    <source>
        <dbReference type="ARBA" id="ARBA00022603"/>
    </source>
</evidence>
<dbReference type="InterPro" id="IPR040758">
    <property type="entry name" value="PrmC_N"/>
</dbReference>
<dbReference type="Proteomes" id="UP000285655">
    <property type="component" value="Unassembled WGS sequence"/>
</dbReference>
<dbReference type="Pfam" id="PF17827">
    <property type="entry name" value="PrmC_N"/>
    <property type="match status" value="1"/>
</dbReference>
<feature type="domain" description="Methyltransferase" evidence="4">
    <location>
        <begin position="167"/>
        <end position="263"/>
    </location>
</feature>
<comment type="caution">
    <text evidence="6">The sequence shown here is derived from an EMBL/GenBank/DDBJ whole genome shotgun (WGS) entry which is preliminary data.</text>
</comment>
<evidence type="ECO:0000259" key="5">
    <source>
        <dbReference type="Pfam" id="PF17827"/>
    </source>
</evidence>
<dbReference type="GO" id="GO:0032259">
    <property type="term" value="P:methylation"/>
    <property type="evidence" value="ECO:0007669"/>
    <property type="project" value="UniProtKB-KW"/>
</dbReference>
<feature type="domain" description="Release factor glutamine methyltransferase N-terminal" evidence="5">
    <location>
        <begin position="67"/>
        <end position="103"/>
    </location>
</feature>
<dbReference type="NCBIfam" id="TIGR03534">
    <property type="entry name" value="RF_mod_PrmC"/>
    <property type="match status" value="1"/>
</dbReference>
<organism evidence="6 7">
    <name type="scientific">candidate division WS5 bacterium</name>
    <dbReference type="NCBI Taxonomy" id="2093353"/>
    <lineage>
        <taxon>Bacteria</taxon>
        <taxon>candidate division WS5</taxon>
    </lineage>
</organism>
<evidence type="ECO:0000259" key="4">
    <source>
        <dbReference type="Pfam" id="PF13847"/>
    </source>
</evidence>
<evidence type="ECO:0000313" key="7">
    <source>
        <dbReference type="Proteomes" id="UP000285655"/>
    </source>
</evidence>
<dbReference type="NCBIfam" id="TIGR00536">
    <property type="entry name" value="hemK_fam"/>
    <property type="match status" value="1"/>
</dbReference>
<dbReference type="InterPro" id="IPR004556">
    <property type="entry name" value="HemK-like"/>
</dbReference>
<dbReference type="InterPro" id="IPR050320">
    <property type="entry name" value="N5-glutamine_MTase"/>
</dbReference>
<sequence length="362" mass="41006">MNVKIALLKAAKELKILNVSEPEKSAEFLLRQVLAPSLCHSRPPLSFPRRRESLRRINSGGNPDIKAWMLANPEYELSPGQEKKFFQYIERRKRHEPVWYITGKIEFYGLDLFVDESVLIPRPETELLVEEVLAHLSLSSRVQVEGSLKKTKGRGFLHSSLCDVGRNDNIRILELGTGSGAISLAIANALINGKERLWTSQNDVQFFASDISGDALKIAKKNTKKLRLDSRSGSGMTGEGIEFRRGDLLKPWLGEKFDIIAANLPYIPHEDIETLALDIHHWEPRVALDGGKEGLEIYERLLFQAKDYVNQDAIMFFEIGINQGEKLKKLVRKYLPDAKVTIKKDYSNIDRIAVIKTKNGKT</sequence>
<name>A0A419DG99_9BACT</name>
<evidence type="ECO:0000256" key="3">
    <source>
        <dbReference type="ARBA" id="ARBA00022691"/>
    </source>
</evidence>
<dbReference type="AlphaFoldDB" id="A0A419DG99"/>
<evidence type="ECO:0000256" key="2">
    <source>
        <dbReference type="ARBA" id="ARBA00022679"/>
    </source>
</evidence>
<keyword evidence="2 6" id="KW-0808">Transferase</keyword>